<dbReference type="Pfam" id="PF17805">
    <property type="entry name" value="AsnC_trans_reg2"/>
    <property type="match status" value="1"/>
</dbReference>
<dbReference type="InterPro" id="IPR036388">
    <property type="entry name" value="WH-like_DNA-bd_sf"/>
</dbReference>
<feature type="domain" description="Siroheme decarboxylase NirL-like HTH" evidence="7">
    <location>
        <begin position="16"/>
        <end position="60"/>
    </location>
</feature>
<dbReference type="GO" id="GO:0016829">
    <property type="term" value="F:lyase activity"/>
    <property type="evidence" value="ECO:0007669"/>
    <property type="project" value="UniProtKB-KW"/>
</dbReference>
<keyword evidence="1" id="KW-0456">Lyase</keyword>
<accession>A0A8A4TNB0</accession>
<evidence type="ECO:0000256" key="3">
    <source>
        <dbReference type="ARBA" id="ARBA00023457"/>
    </source>
</evidence>
<dbReference type="InterPro" id="IPR053953">
    <property type="entry name" value="NirdL-like_HTH"/>
</dbReference>
<evidence type="ECO:0000313" key="8">
    <source>
        <dbReference type="EMBL" id="QTD50381.1"/>
    </source>
</evidence>
<keyword evidence="9" id="KW-1185">Reference proteome</keyword>
<evidence type="ECO:0000256" key="4">
    <source>
        <dbReference type="ARBA" id="ARBA00023471"/>
    </source>
</evidence>
<dbReference type="RefSeq" id="WP_237380028.1">
    <property type="nucleotide sequence ID" value="NZ_CP071793.1"/>
</dbReference>
<dbReference type="InterPro" id="IPR050684">
    <property type="entry name" value="HTH-Siroheme_Decarb"/>
</dbReference>
<name>A0A8A4TNB0_SULCO</name>
<evidence type="ECO:0000256" key="1">
    <source>
        <dbReference type="ARBA" id="ARBA00023239"/>
    </source>
</evidence>
<dbReference type="InterPro" id="IPR040523">
    <property type="entry name" value="AsnC_trans_reg2"/>
</dbReference>
<gene>
    <name evidence="8" type="ORF">J3U87_32755</name>
</gene>
<evidence type="ECO:0000256" key="5">
    <source>
        <dbReference type="ARBA" id="ARBA00048470"/>
    </source>
</evidence>
<comment type="similarity">
    <text evidence="3">Belongs to the Ahb/Nir family.</text>
</comment>
<dbReference type="PANTHER" id="PTHR43413:SF1">
    <property type="entry name" value="SIROHEME DECARBOXYLASE NIRL SUBUNIT"/>
    <property type="match status" value="1"/>
</dbReference>
<feature type="domain" description="Siroheme decarboxylase AsnC-like ligand binding" evidence="6">
    <location>
        <begin position="78"/>
        <end position="142"/>
    </location>
</feature>
<organism evidence="8 9">
    <name type="scientific">Sulfidibacter corallicola</name>
    <dbReference type="NCBI Taxonomy" id="2818388"/>
    <lineage>
        <taxon>Bacteria</taxon>
        <taxon>Pseudomonadati</taxon>
        <taxon>Acidobacteriota</taxon>
        <taxon>Holophagae</taxon>
        <taxon>Acanthopleuribacterales</taxon>
        <taxon>Acanthopleuribacteraceae</taxon>
        <taxon>Sulfidibacter</taxon>
    </lineage>
</organism>
<sequence>MTGKRVRETFSLDDIDRRIINGLQGGFPICARPFARAAKTLGIGEQELIERIGRLEEWGIASRFGPLYNAEAMGGGVTLAAMAVPELRIAEIARLLNETPEVAHNYLRDFDLNMWFVVLTERAEDLEGVLARLEATTGLPIYPFPKERSYFLELKLEA</sequence>
<comment type="pathway">
    <text evidence="2">Porphyrin-containing compound metabolism.</text>
</comment>
<dbReference type="Gene3D" id="3.30.70.3460">
    <property type="match status" value="1"/>
</dbReference>
<proteinExistence type="inferred from homology"/>
<protein>
    <recommendedName>
        <fullName evidence="4">siroheme decarboxylase</fullName>
        <ecNumber evidence="4">4.1.1.111</ecNumber>
    </recommendedName>
</protein>
<evidence type="ECO:0000259" key="7">
    <source>
        <dbReference type="Pfam" id="PF22451"/>
    </source>
</evidence>
<dbReference type="EMBL" id="CP071793">
    <property type="protein sequence ID" value="QTD50381.1"/>
    <property type="molecule type" value="Genomic_DNA"/>
</dbReference>
<comment type="catalytic activity">
    <reaction evidence="5">
        <text>siroheme + 2 H(+) = 12,18-didecarboxysiroheme + 2 CO2</text>
        <dbReference type="Rhea" id="RHEA:19093"/>
        <dbReference type="ChEBI" id="CHEBI:15378"/>
        <dbReference type="ChEBI" id="CHEBI:16526"/>
        <dbReference type="ChEBI" id="CHEBI:60052"/>
        <dbReference type="ChEBI" id="CHEBI:140497"/>
        <dbReference type="EC" id="4.1.1.111"/>
    </reaction>
</comment>
<dbReference type="Gene3D" id="1.10.10.10">
    <property type="entry name" value="Winged helix-like DNA-binding domain superfamily/Winged helix DNA-binding domain"/>
    <property type="match status" value="1"/>
</dbReference>
<evidence type="ECO:0000313" key="9">
    <source>
        <dbReference type="Proteomes" id="UP000663929"/>
    </source>
</evidence>
<reference evidence="8" key="1">
    <citation type="submission" date="2021-03" db="EMBL/GenBank/DDBJ databases">
        <title>Acanthopleuribacteraceae sp. M133.</title>
        <authorList>
            <person name="Wang G."/>
        </authorList>
    </citation>
    <scope>NUCLEOTIDE SEQUENCE</scope>
    <source>
        <strain evidence="8">M133</strain>
    </source>
</reference>
<evidence type="ECO:0000259" key="6">
    <source>
        <dbReference type="Pfam" id="PF17805"/>
    </source>
</evidence>
<dbReference type="EC" id="4.1.1.111" evidence="4"/>
<dbReference type="PANTHER" id="PTHR43413">
    <property type="entry name" value="TRANSCRIPTIONAL REGULATOR, ASNC FAMILY"/>
    <property type="match status" value="1"/>
</dbReference>
<dbReference type="KEGG" id="scor:J3U87_32755"/>
<dbReference type="Pfam" id="PF22451">
    <property type="entry name" value="NirdL-like_HTH"/>
    <property type="match status" value="1"/>
</dbReference>
<evidence type="ECO:0000256" key="2">
    <source>
        <dbReference type="ARBA" id="ARBA00023444"/>
    </source>
</evidence>
<dbReference type="AlphaFoldDB" id="A0A8A4TNB0"/>
<dbReference type="Proteomes" id="UP000663929">
    <property type="component" value="Chromosome"/>
</dbReference>